<evidence type="ECO:0000313" key="1">
    <source>
        <dbReference type="EMBL" id="OUM20928.1"/>
    </source>
</evidence>
<dbReference type="Proteomes" id="UP000194903">
    <property type="component" value="Unassembled WGS sequence"/>
</dbReference>
<comment type="caution">
    <text evidence="1">The sequence shown here is derived from an EMBL/GenBank/DDBJ whole genome shotgun (WGS) entry which is preliminary data.</text>
</comment>
<organism evidence="1 2">
    <name type="scientific">Butyricicoccus porcorum</name>
    <dbReference type="NCBI Taxonomy" id="1945634"/>
    <lineage>
        <taxon>Bacteria</taxon>
        <taxon>Bacillati</taxon>
        <taxon>Bacillota</taxon>
        <taxon>Clostridia</taxon>
        <taxon>Eubacteriales</taxon>
        <taxon>Butyricicoccaceae</taxon>
        <taxon>Butyricicoccus</taxon>
    </lineage>
</organism>
<sequence>MLFQISDRGVDIITGVSSVLQNVIKCTGCKNSALTGMDAFVPQFFKQTAIAALRFTAVKNLSYNDCFFFVDMIFLIFTNIVTV</sequence>
<dbReference type="AlphaFoldDB" id="A0A252F575"/>
<protein>
    <submittedName>
        <fullName evidence="1">Uncharacterized protein</fullName>
    </submittedName>
</protein>
<keyword evidence="2" id="KW-1185">Reference proteome</keyword>
<name>A0A252F575_9FIRM</name>
<evidence type="ECO:0000313" key="2">
    <source>
        <dbReference type="Proteomes" id="UP000194903"/>
    </source>
</evidence>
<accession>A0A252F575</accession>
<gene>
    <name evidence="1" type="ORF">CBW42_04905</name>
</gene>
<reference evidence="1 2" key="1">
    <citation type="submission" date="2017-05" db="EMBL/GenBank/DDBJ databases">
        <title>Butyricicoccus porcorum sp. nov. a butyrate-producing bacterium from the swine intestinal tract.</title>
        <authorList>
            <person name="Trachsel J."/>
            <person name="Humphrey S."/>
            <person name="Allen H.K."/>
        </authorList>
    </citation>
    <scope>NUCLEOTIDE SEQUENCE [LARGE SCALE GENOMIC DNA]</scope>
    <source>
        <strain evidence="1">BB10</strain>
    </source>
</reference>
<proteinExistence type="predicted"/>
<dbReference type="EMBL" id="NHOC01000004">
    <property type="protein sequence ID" value="OUM20928.1"/>
    <property type="molecule type" value="Genomic_DNA"/>
</dbReference>